<dbReference type="GO" id="GO:0045454">
    <property type="term" value="P:cell redox homeostasis"/>
    <property type="evidence" value="ECO:0007669"/>
    <property type="project" value="TreeGrafter"/>
</dbReference>
<dbReference type="EMBL" id="JACHGW010000004">
    <property type="protein sequence ID" value="MBB6052444.1"/>
    <property type="molecule type" value="Genomic_DNA"/>
</dbReference>
<evidence type="ECO:0000256" key="7">
    <source>
        <dbReference type="PIRNR" id="PIRNR000077"/>
    </source>
</evidence>
<evidence type="ECO:0000256" key="3">
    <source>
        <dbReference type="ARBA" id="ARBA00022982"/>
    </source>
</evidence>
<gene>
    <name evidence="11" type="ORF">HNQ39_004265</name>
</gene>
<dbReference type="GO" id="GO:0005829">
    <property type="term" value="C:cytosol"/>
    <property type="evidence" value="ECO:0007669"/>
    <property type="project" value="TreeGrafter"/>
</dbReference>
<evidence type="ECO:0000256" key="6">
    <source>
        <dbReference type="NCBIfam" id="TIGR01068"/>
    </source>
</evidence>
<evidence type="ECO:0000256" key="4">
    <source>
        <dbReference type="ARBA" id="ARBA00023157"/>
    </source>
</evidence>
<reference evidence="11 12" key="1">
    <citation type="submission" date="2020-08" db="EMBL/GenBank/DDBJ databases">
        <title>Genomic Encyclopedia of Type Strains, Phase IV (KMG-IV): sequencing the most valuable type-strain genomes for metagenomic binning, comparative biology and taxonomic classification.</title>
        <authorList>
            <person name="Goeker M."/>
        </authorList>
    </citation>
    <scope>NUCLEOTIDE SEQUENCE [LARGE SCALE GENOMIC DNA]</scope>
    <source>
        <strain evidence="11 12">DSM 23562</strain>
    </source>
</reference>
<dbReference type="Pfam" id="PF00085">
    <property type="entry name" value="Thioredoxin"/>
    <property type="match status" value="1"/>
</dbReference>
<feature type="domain" description="Thioredoxin" evidence="10">
    <location>
        <begin position="1"/>
        <end position="107"/>
    </location>
</feature>
<sequence>MSAAAAVSSADFEATVLKSEVPVLVDFWAPWCGPCRRIAPELDAVAEQLGEKVKIVKLNVDEEPELAGQYGIQSIPALLIFKGGKQVDGMVGLAPRQVIAEKLSAHI</sequence>
<evidence type="ECO:0000256" key="9">
    <source>
        <dbReference type="PIRSR" id="PIRSR000077-4"/>
    </source>
</evidence>
<keyword evidence="2" id="KW-0813">Transport</keyword>
<accession>A0A7W9W7G6</accession>
<dbReference type="RefSeq" id="WP_184201494.1">
    <property type="nucleotide sequence ID" value="NZ_JACHGW010000004.1"/>
</dbReference>
<feature type="active site" description="Nucleophile" evidence="8">
    <location>
        <position position="32"/>
    </location>
</feature>
<name>A0A7W9W7G6_ARMRO</name>
<keyword evidence="5 9" id="KW-0676">Redox-active center</keyword>
<dbReference type="AlphaFoldDB" id="A0A7W9W7G6"/>
<dbReference type="InterPro" id="IPR017937">
    <property type="entry name" value="Thioredoxin_CS"/>
</dbReference>
<evidence type="ECO:0000256" key="5">
    <source>
        <dbReference type="ARBA" id="ARBA00023284"/>
    </source>
</evidence>
<dbReference type="PIRSF" id="PIRSF000077">
    <property type="entry name" value="Thioredoxin"/>
    <property type="match status" value="1"/>
</dbReference>
<dbReference type="InterPro" id="IPR036249">
    <property type="entry name" value="Thioredoxin-like_sf"/>
</dbReference>
<feature type="site" description="Contributes to redox potential value" evidence="8">
    <location>
        <position position="34"/>
    </location>
</feature>
<evidence type="ECO:0000256" key="2">
    <source>
        <dbReference type="ARBA" id="ARBA00022448"/>
    </source>
</evidence>
<keyword evidence="4 9" id="KW-1015">Disulfide bond</keyword>
<dbReference type="InterPro" id="IPR005746">
    <property type="entry name" value="Thioredoxin"/>
</dbReference>
<organism evidence="11 12">
    <name type="scientific">Armatimonas rosea</name>
    <dbReference type="NCBI Taxonomy" id="685828"/>
    <lineage>
        <taxon>Bacteria</taxon>
        <taxon>Bacillati</taxon>
        <taxon>Armatimonadota</taxon>
        <taxon>Armatimonadia</taxon>
        <taxon>Armatimonadales</taxon>
        <taxon>Armatimonadaceae</taxon>
        <taxon>Armatimonas</taxon>
    </lineage>
</organism>
<evidence type="ECO:0000259" key="10">
    <source>
        <dbReference type="PROSITE" id="PS51352"/>
    </source>
</evidence>
<feature type="site" description="Deprotonates C-terminal active site Cys" evidence="8">
    <location>
        <position position="26"/>
    </location>
</feature>
<evidence type="ECO:0000313" key="11">
    <source>
        <dbReference type="EMBL" id="MBB6052444.1"/>
    </source>
</evidence>
<evidence type="ECO:0000256" key="1">
    <source>
        <dbReference type="ARBA" id="ARBA00008987"/>
    </source>
</evidence>
<evidence type="ECO:0000313" key="12">
    <source>
        <dbReference type="Proteomes" id="UP000520814"/>
    </source>
</evidence>
<dbReference type="PROSITE" id="PS00194">
    <property type="entry name" value="THIOREDOXIN_1"/>
    <property type="match status" value="1"/>
</dbReference>
<comment type="similarity">
    <text evidence="1 7">Belongs to the thioredoxin family.</text>
</comment>
<keyword evidence="3" id="KW-0249">Electron transport</keyword>
<feature type="active site" description="Nucleophile" evidence="8">
    <location>
        <position position="35"/>
    </location>
</feature>
<dbReference type="NCBIfam" id="TIGR01068">
    <property type="entry name" value="thioredoxin"/>
    <property type="match status" value="1"/>
</dbReference>
<feature type="site" description="Contributes to redox potential value" evidence="8">
    <location>
        <position position="33"/>
    </location>
</feature>
<dbReference type="PANTHER" id="PTHR45663">
    <property type="entry name" value="GEO12009P1"/>
    <property type="match status" value="1"/>
</dbReference>
<dbReference type="InterPro" id="IPR013766">
    <property type="entry name" value="Thioredoxin_domain"/>
</dbReference>
<dbReference type="GO" id="GO:0015035">
    <property type="term" value="F:protein-disulfide reductase activity"/>
    <property type="evidence" value="ECO:0007669"/>
    <property type="project" value="UniProtKB-UniRule"/>
</dbReference>
<dbReference type="Gene3D" id="3.40.30.10">
    <property type="entry name" value="Glutaredoxin"/>
    <property type="match status" value="1"/>
</dbReference>
<feature type="disulfide bond" description="Redox-active" evidence="9">
    <location>
        <begin position="32"/>
        <end position="35"/>
    </location>
</feature>
<dbReference type="Proteomes" id="UP000520814">
    <property type="component" value="Unassembled WGS sequence"/>
</dbReference>
<dbReference type="PRINTS" id="PR00421">
    <property type="entry name" value="THIOREDOXIN"/>
</dbReference>
<dbReference type="CDD" id="cd02947">
    <property type="entry name" value="TRX_family"/>
    <property type="match status" value="1"/>
</dbReference>
<dbReference type="SUPFAM" id="SSF52833">
    <property type="entry name" value="Thioredoxin-like"/>
    <property type="match status" value="1"/>
</dbReference>
<dbReference type="FunFam" id="3.40.30.10:FF:000001">
    <property type="entry name" value="Thioredoxin"/>
    <property type="match status" value="1"/>
</dbReference>
<evidence type="ECO:0000256" key="8">
    <source>
        <dbReference type="PIRSR" id="PIRSR000077-1"/>
    </source>
</evidence>
<proteinExistence type="inferred from homology"/>
<protein>
    <recommendedName>
        <fullName evidence="6 7">Thioredoxin</fullName>
    </recommendedName>
</protein>
<dbReference type="PROSITE" id="PS51352">
    <property type="entry name" value="THIOREDOXIN_2"/>
    <property type="match status" value="1"/>
</dbReference>
<comment type="caution">
    <text evidence="11">The sequence shown here is derived from an EMBL/GenBank/DDBJ whole genome shotgun (WGS) entry which is preliminary data.</text>
</comment>
<dbReference type="PANTHER" id="PTHR45663:SF11">
    <property type="entry name" value="GEO12009P1"/>
    <property type="match status" value="1"/>
</dbReference>
<keyword evidence="12" id="KW-1185">Reference proteome</keyword>